<organism evidence="10 11">
    <name type="scientific">Zostera marina</name>
    <name type="common">Eelgrass</name>
    <dbReference type="NCBI Taxonomy" id="29655"/>
    <lineage>
        <taxon>Eukaryota</taxon>
        <taxon>Viridiplantae</taxon>
        <taxon>Streptophyta</taxon>
        <taxon>Embryophyta</taxon>
        <taxon>Tracheophyta</taxon>
        <taxon>Spermatophyta</taxon>
        <taxon>Magnoliopsida</taxon>
        <taxon>Liliopsida</taxon>
        <taxon>Zosteraceae</taxon>
        <taxon>Zostera</taxon>
    </lineage>
</organism>
<evidence type="ECO:0000313" key="11">
    <source>
        <dbReference type="Proteomes" id="UP000036987"/>
    </source>
</evidence>
<dbReference type="GO" id="GO:0004842">
    <property type="term" value="F:ubiquitin-protein transferase activity"/>
    <property type="evidence" value="ECO:0000318"/>
    <property type="project" value="GO_Central"/>
</dbReference>
<comment type="catalytic activity">
    <reaction evidence="1">
        <text>S-ubiquitinyl-[E2 ubiquitin-conjugating enzyme]-L-cysteine + [acceptor protein]-L-lysine = [E2 ubiquitin-conjugating enzyme]-L-cysteine + N(6)-ubiquitinyl-[acceptor protein]-L-lysine.</text>
        <dbReference type="EC" id="2.3.2.27"/>
    </reaction>
</comment>
<dbReference type="InterPro" id="IPR013083">
    <property type="entry name" value="Znf_RING/FYVE/PHD"/>
</dbReference>
<keyword evidence="6" id="KW-0833">Ubl conjugation pathway</keyword>
<evidence type="ECO:0000256" key="6">
    <source>
        <dbReference type="ARBA" id="ARBA00022786"/>
    </source>
</evidence>
<dbReference type="Pfam" id="PF13639">
    <property type="entry name" value="zf-RING_2"/>
    <property type="match status" value="1"/>
</dbReference>
<protein>
    <recommendedName>
        <fullName evidence="2">RING-type E3 ubiquitin transferase</fullName>
        <ecNumber evidence="2">2.3.2.27</ecNumber>
    </recommendedName>
</protein>
<keyword evidence="5 8" id="KW-0863">Zinc-finger</keyword>
<dbReference type="EC" id="2.3.2.27" evidence="2"/>
<dbReference type="OMA" id="SACVDIR"/>
<dbReference type="GO" id="GO:0061630">
    <property type="term" value="F:ubiquitin protein ligase activity"/>
    <property type="evidence" value="ECO:0007669"/>
    <property type="project" value="UniProtKB-EC"/>
</dbReference>
<evidence type="ECO:0000256" key="1">
    <source>
        <dbReference type="ARBA" id="ARBA00000900"/>
    </source>
</evidence>
<evidence type="ECO:0000313" key="10">
    <source>
        <dbReference type="EMBL" id="KMZ56086.1"/>
    </source>
</evidence>
<dbReference type="InterPro" id="IPR001841">
    <property type="entry name" value="Znf_RING"/>
</dbReference>
<reference evidence="11" key="1">
    <citation type="journal article" date="2016" name="Nature">
        <title>The genome of the seagrass Zostera marina reveals angiosperm adaptation to the sea.</title>
        <authorList>
            <person name="Olsen J.L."/>
            <person name="Rouze P."/>
            <person name="Verhelst B."/>
            <person name="Lin Y.-C."/>
            <person name="Bayer T."/>
            <person name="Collen J."/>
            <person name="Dattolo E."/>
            <person name="De Paoli E."/>
            <person name="Dittami S."/>
            <person name="Maumus F."/>
            <person name="Michel G."/>
            <person name="Kersting A."/>
            <person name="Lauritano C."/>
            <person name="Lohaus R."/>
            <person name="Toepel M."/>
            <person name="Tonon T."/>
            <person name="Vanneste K."/>
            <person name="Amirebrahimi M."/>
            <person name="Brakel J."/>
            <person name="Bostroem C."/>
            <person name="Chovatia M."/>
            <person name="Grimwood J."/>
            <person name="Jenkins J.W."/>
            <person name="Jueterbock A."/>
            <person name="Mraz A."/>
            <person name="Stam W.T."/>
            <person name="Tice H."/>
            <person name="Bornberg-Bauer E."/>
            <person name="Green P.J."/>
            <person name="Pearson G.A."/>
            <person name="Procaccini G."/>
            <person name="Duarte C.M."/>
            <person name="Schmutz J."/>
            <person name="Reusch T.B.H."/>
            <person name="Van de Peer Y."/>
        </authorList>
    </citation>
    <scope>NUCLEOTIDE SEQUENCE [LARGE SCALE GENOMIC DNA]</scope>
    <source>
        <strain evidence="11">cv. Finnish</strain>
    </source>
</reference>
<gene>
    <name evidence="10" type="ORF">ZOSMA_99G00160</name>
</gene>
<evidence type="ECO:0000256" key="3">
    <source>
        <dbReference type="ARBA" id="ARBA00022679"/>
    </source>
</evidence>
<evidence type="ECO:0000256" key="5">
    <source>
        <dbReference type="ARBA" id="ARBA00022771"/>
    </source>
</evidence>
<keyword evidence="3" id="KW-0808">Transferase</keyword>
<dbReference type="Proteomes" id="UP000036987">
    <property type="component" value="Unassembled WGS sequence"/>
</dbReference>
<evidence type="ECO:0000256" key="7">
    <source>
        <dbReference type="ARBA" id="ARBA00022833"/>
    </source>
</evidence>
<dbReference type="PANTHER" id="PTHR46463:SF89">
    <property type="entry name" value="E3 UBIQUITIN-PROTEIN LIGASE RHB1A-RELATED"/>
    <property type="match status" value="1"/>
</dbReference>
<feature type="domain" description="RING-type" evidence="9">
    <location>
        <begin position="136"/>
        <end position="177"/>
    </location>
</feature>
<evidence type="ECO:0000256" key="8">
    <source>
        <dbReference type="PROSITE-ProRule" id="PRU00175"/>
    </source>
</evidence>
<evidence type="ECO:0000256" key="2">
    <source>
        <dbReference type="ARBA" id="ARBA00012483"/>
    </source>
</evidence>
<dbReference type="OrthoDB" id="8062037at2759"/>
<proteinExistence type="predicted"/>
<evidence type="ECO:0000256" key="4">
    <source>
        <dbReference type="ARBA" id="ARBA00022723"/>
    </source>
</evidence>
<keyword evidence="4" id="KW-0479">Metal-binding</keyword>
<dbReference type="STRING" id="29655.A0A0K9NH47"/>
<dbReference type="AlphaFoldDB" id="A0A0K9NH47"/>
<dbReference type="PROSITE" id="PS50089">
    <property type="entry name" value="ZF_RING_2"/>
    <property type="match status" value="1"/>
</dbReference>
<dbReference type="PANTHER" id="PTHR46463">
    <property type="entry name" value="ZINC FINGER, RING/FYVE/PHD-TYPE"/>
    <property type="match status" value="1"/>
</dbReference>
<dbReference type="SMART" id="SM00184">
    <property type="entry name" value="RING"/>
    <property type="match status" value="1"/>
</dbReference>
<dbReference type="GO" id="GO:0008270">
    <property type="term" value="F:zinc ion binding"/>
    <property type="evidence" value="ECO:0007669"/>
    <property type="project" value="UniProtKB-KW"/>
</dbReference>
<evidence type="ECO:0000259" key="9">
    <source>
        <dbReference type="PROSITE" id="PS50089"/>
    </source>
</evidence>
<dbReference type="EMBL" id="LFYR01002227">
    <property type="protein sequence ID" value="KMZ56086.1"/>
    <property type="molecule type" value="Genomic_DNA"/>
</dbReference>
<comment type="caution">
    <text evidence="10">The sequence shown here is derived from an EMBL/GenBank/DDBJ whole genome shotgun (WGS) entry which is preliminary data.</text>
</comment>
<keyword evidence="11" id="KW-1185">Reference proteome</keyword>
<dbReference type="SUPFAM" id="SSF57850">
    <property type="entry name" value="RING/U-box"/>
    <property type="match status" value="1"/>
</dbReference>
<dbReference type="Gene3D" id="3.30.40.10">
    <property type="entry name" value="Zinc/RING finger domain, C3HC4 (zinc finger)"/>
    <property type="match status" value="1"/>
</dbReference>
<keyword evidence="7" id="KW-0862">Zinc</keyword>
<name>A0A0K9NH47_ZOSMR</name>
<accession>A0A0K9NH47</accession>
<sequence>MGGCCSSGKNESEDRIPVIFYCPEVLENEPFSSARSTISMISSGILVDTNMDTSSPDTYRAPPLPMPYDSKMSSVTSVNSQMLAHILNADAIENSATSEILKKSKDKEKIESTEVDDIKFEKLDELRYSESEDDDCPICLEEYCVENPRIFTKCEHHFHFSCVLEWMERSDVCPICDQVVIFNNISNK</sequence>